<dbReference type="AlphaFoldDB" id="A0A1G1VMW4"/>
<accession>A0A1G1VMW4</accession>
<keyword evidence="1" id="KW-1133">Transmembrane helix</keyword>
<evidence type="ECO:0000313" key="2">
    <source>
        <dbReference type="EMBL" id="OGY16731.1"/>
    </source>
</evidence>
<dbReference type="EMBL" id="MHCH01000039">
    <property type="protein sequence ID" value="OGY16731.1"/>
    <property type="molecule type" value="Genomic_DNA"/>
</dbReference>
<evidence type="ECO:0000313" key="3">
    <source>
        <dbReference type="Proteomes" id="UP000177324"/>
    </source>
</evidence>
<keyword evidence="1" id="KW-0812">Transmembrane</keyword>
<evidence type="ECO:0000256" key="1">
    <source>
        <dbReference type="SAM" id="Phobius"/>
    </source>
</evidence>
<feature type="transmembrane region" description="Helical" evidence="1">
    <location>
        <begin position="59"/>
        <end position="77"/>
    </location>
</feature>
<comment type="caution">
    <text evidence="2">The sequence shown here is derived from an EMBL/GenBank/DDBJ whole genome shotgun (WGS) entry which is preliminary data.</text>
</comment>
<feature type="transmembrane region" description="Helical" evidence="1">
    <location>
        <begin position="139"/>
        <end position="159"/>
    </location>
</feature>
<reference evidence="2 3" key="1">
    <citation type="journal article" date="2016" name="Nat. Commun.">
        <title>Thousands of microbial genomes shed light on interconnected biogeochemical processes in an aquifer system.</title>
        <authorList>
            <person name="Anantharaman K."/>
            <person name="Brown C.T."/>
            <person name="Hug L.A."/>
            <person name="Sharon I."/>
            <person name="Castelle C.J."/>
            <person name="Probst A.J."/>
            <person name="Thomas B.C."/>
            <person name="Singh A."/>
            <person name="Wilkins M.J."/>
            <person name="Karaoz U."/>
            <person name="Brodie E.L."/>
            <person name="Williams K.H."/>
            <person name="Hubbard S.S."/>
            <person name="Banfield J.F."/>
        </authorList>
    </citation>
    <scope>NUCLEOTIDE SEQUENCE [LARGE SCALE GENOMIC DNA]</scope>
</reference>
<dbReference type="STRING" id="1797589.A2784_04570"/>
<gene>
    <name evidence="2" type="ORF">A2784_04570</name>
</gene>
<name>A0A1G1VMW4_9BACT</name>
<proteinExistence type="predicted"/>
<dbReference type="Proteomes" id="UP000177324">
    <property type="component" value="Unassembled WGS sequence"/>
</dbReference>
<organism evidence="2 3">
    <name type="scientific">Candidatus Chisholmbacteria bacterium RIFCSPHIGHO2_01_FULL_48_12</name>
    <dbReference type="NCBI Taxonomy" id="1797589"/>
    <lineage>
        <taxon>Bacteria</taxon>
        <taxon>Candidatus Chisholmiibacteriota</taxon>
    </lineage>
</organism>
<keyword evidence="1" id="KW-0472">Membrane</keyword>
<protein>
    <submittedName>
        <fullName evidence="2">Uncharacterized protein</fullName>
    </submittedName>
</protein>
<feature type="transmembrane region" description="Helical" evidence="1">
    <location>
        <begin position="108"/>
        <end position="127"/>
    </location>
</feature>
<sequence length="175" mass="20407">MIAISLFLVIVSPWFNQLLISPVEWWWLVQPVSSLGEWLRNITFYASPEFIFFSGDRRLAYGTQEFGLMYLSWLPLAMVKPRRYLVWWLGIGILAASWFKPVAPFSAALLYILPLQILVAMGAKYLIANFRRFHPLIKLGIILLALFNVYEIANFWHVLTIHYPQRIHEAVVNQP</sequence>
<feature type="transmembrane region" description="Helical" evidence="1">
    <location>
        <begin position="84"/>
        <end position="102"/>
    </location>
</feature>